<reference evidence="7" key="1">
    <citation type="submission" date="2023-08" db="EMBL/GenBank/DDBJ databases">
        <title>Chromosome-level Genome Assembly of mud carp (Cirrhinus molitorella).</title>
        <authorList>
            <person name="Liu H."/>
        </authorList>
    </citation>
    <scope>NUCLEOTIDE SEQUENCE</scope>
    <source>
        <strain evidence="7">Prfri</strain>
        <tissue evidence="7">Muscle</tissue>
    </source>
</reference>
<gene>
    <name evidence="7" type="ORF">Q8A67_003050</name>
</gene>
<dbReference type="GO" id="GO:0030116">
    <property type="term" value="F:glial cell-derived neurotrophic factor receptor binding"/>
    <property type="evidence" value="ECO:0007669"/>
    <property type="project" value="InterPro"/>
</dbReference>
<dbReference type="PANTHER" id="PTHR12173">
    <property type="entry name" value="GDNF SUBFAMILY OF TGF-BETA FAMILY"/>
    <property type="match status" value="1"/>
</dbReference>
<dbReference type="InterPro" id="IPR029034">
    <property type="entry name" value="Cystine-knot_cytokine"/>
</dbReference>
<dbReference type="PROSITE" id="PS51362">
    <property type="entry name" value="TGF_BETA_2"/>
    <property type="match status" value="1"/>
</dbReference>
<comment type="similarity">
    <text evidence="2">Belongs to the TGF-beta family. GDNF subfamily.</text>
</comment>
<dbReference type="GO" id="GO:0005615">
    <property type="term" value="C:extracellular space"/>
    <property type="evidence" value="ECO:0007669"/>
    <property type="project" value="TreeGrafter"/>
</dbReference>
<dbReference type="Pfam" id="PF00019">
    <property type="entry name" value="TGF_beta"/>
    <property type="match status" value="1"/>
</dbReference>
<dbReference type="EMBL" id="JAUYZG010000003">
    <property type="protein sequence ID" value="KAK2910917.1"/>
    <property type="molecule type" value="Genomic_DNA"/>
</dbReference>
<evidence type="ECO:0000256" key="3">
    <source>
        <dbReference type="ARBA" id="ARBA00022525"/>
    </source>
</evidence>
<dbReference type="Gene3D" id="2.10.90.10">
    <property type="entry name" value="Cystine-knot cytokines"/>
    <property type="match status" value="1"/>
</dbReference>
<dbReference type="GO" id="GO:0090190">
    <property type="term" value="P:positive regulation of branching involved in ureteric bud morphogenesis"/>
    <property type="evidence" value="ECO:0007669"/>
    <property type="project" value="TreeGrafter"/>
</dbReference>
<dbReference type="SUPFAM" id="SSF57501">
    <property type="entry name" value="Cystine-knot cytokines"/>
    <property type="match status" value="1"/>
</dbReference>
<dbReference type="AlphaFoldDB" id="A0AA88QDP2"/>
<dbReference type="PANTHER" id="PTHR12173:SF1">
    <property type="entry name" value="GLIAL CELL LINE-DERIVED NEUROTROPHIC FACTOR"/>
    <property type="match status" value="1"/>
</dbReference>
<dbReference type="GO" id="GO:0030971">
    <property type="term" value="F:receptor tyrosine kinase binding"/>
    <property type="evidence" value="ECO:0007669"/>
    <property type="project" value="InterPro"/>
</dbReference>
<dbReference type="Proteomes" id="UP001187343">
    <property type="component" value="Unassembled WGS sequence"/>
</dbReference>
<comment type="caution">
    <text evidence="7">The sequence shown here is derived from an EMBL/GenBank/DDBJ whole genome shotgun (WGS) entry which is preliminary data.</text>
</comment>
<name>A0AA88QDP2_9TELE</name>
<dbReference type="InterPro" id="IPR001839">
    <property type="entry name" value="TGF-b_C"/>
</dbReference>
<dbReference type="GO" id="GO:0008083">
    <property type="term" value="F:growth factor activity"/>
    <property type="evidence" value="ECO:0007669"/>
    <property type="project" value="UniProtKB-KW"/>
</dbReference>
<accession>A0AA88QDP2</accession>
<keyword evidence="4" id="KW-0732">Signal</keyword>
<dbReference type="GO" id="GO:0043524">
    <property type="term" value="P:negative regulation of neuron apoptotic process"/>
    <property type="evidence" value="ECO:0007669"/>
    <property type="project" value="TreeGrafter"/>
</dbReference>
<comment type="subcellular location">
    <subcellularLocation>
        <location evidence="1">Secreted</location>
    </subcellularLocation>
</comment>
<keyword evidence="8" id="KW-1185">Reference proteome</keyword>
<keyword evidence="3" id="KW-0964">Secreted</keyword>
<organism evidence="7 8">
    <name type="scientific">Cirrhinus molitorella</name>
    <name type="common">mud carp</name>
    <dbReference type="NCBI Taxonomy" id="172907"/>
    <lineage>
        <taxon>Eukaryota</taxon>
        <taxon>Metazoa</taxon>
        <taxon>Chordata</taxon>
        <taxon>Craniata</taxon>
        <taxon>Vertebrata</taxon>
        <taxon>Euteleostomi</taxon>
        <taxon>Actinopterygii</taxon>
        <taxon>Neopterygii</taxon>
        <taxon>Teleostei</taxon>
        <taxon>Ostariophysi</taxon>
        <taxon>Cypriniformes</taxon>
        <taxon>Cyprinidae</taxon>
        <taxon>Labeoninae</taxon>
        <taxon>Labeonini</taxon>
        <taxon>Cirrhinus</taxon>
    </lineage>
</organism>
<dbReference type="GO" id="GO:0007422">
    <property type="term" value="P:peripheral nervous system development"/>
    <property type="evidence" value="ECO:0007669"/>
    <property type="project" value="TreeGrafter"/>
</dbReference>
<protein>
    <submittedName>
        <fullName evidence="7">Uncharacterized protein</fullName>
    </submittedName>
</protein>
<evidence type="ECO:0000256" key="4">
    <source>
        <dbReference type="ARBA" id="ARBA00022729"/>
    </source>
</evidence>
<evidence type="ECO:0000256" key="5">
    <source>
        <dbReference type="ARBA" id="ARBA00023030"/>
    </source>
</evidence>
<evidence type="ECO:0000256" key="2">
    <source>
        <dbReference type="ARBA" id="ARBA00009832"/>
    </source>
</evidence>
<evidence type="ECO:0000256" key="6">
    <source>
        <dbReference type="ARBA" id="ARBA00023157"/>
    </source>
</evidence>
<proteinExistence type="inferred from homology"/>
<keyword evidence="5" id="KW-0339">Growth factor</keyword>
<evidence type="ECO:0000313" key="8">
    <source>
        <dbReference type="Proteomes" id="UP001187343"/>
    </source>
</evidence>
<dbReference type="PROSITE" id="PS51257">
    <property type="entry name" value="PROKAR_LIPOPROTEIN"/>
    <property type="match status" value="1"/>
</dbReference>
<sequence length="206" mass="23263">MKIQGLMLACALMLSCVSSVPNPSGHSHHSQAHSQCHQKPQDLQRKPYKHLPDARTIKHLQPRSHSDSFPTAHSAFTHRSKRSPKRRGFFRSKTDKKRPSRDEREKGKGRACALRHVQLKVSDLGLGYRSQEELIFSYCSGVCMNSLTNYDKILTSLSGSGKNILRSSPPTACCRPVEFDDDLSFLDDNLIYHTMERHSARKCGCV</sequence>
<evidence type="ECO:0000313" key="7">
    <source>
        <dbReference type="EMBL" id="KAK2910917.1"/>
    </source>
</evidence>
<evidence type="ECO:0000256" key="1">
    <source>
        <dbReference type="ARBA" id="ARBA00004613"/>
    </source>
</evidence>
<keyword evidence="6" id="KW-1015">Disulfide bond</keyword>
<dbReference type="InterPro" id="IPR043401">
    <property type="entry name" value="GDNF_fam"/>
</dbReference>